<evidence type="ECO:0000313" key="2">
    <source>
        <dbReference type="EMBL" id="BAW26745.1"/>
    </source>
</evidence>
<gene>
    <name evidence="2" type="ORF">KF715C_pA2400</name>
</gene>
<accession>A0A1L7NMP3</accession>
<evidence type="ECO:0000256" key="1">
    <source>
        <dbReference type="SAM" id="MobiDB-lite"/>
    </source>
</evidence>
<dbReference type="EMBL" id="AP015030">
    <property type="protein sequence ID" value="BAW26745.1"/>
    <property type="molecule type" value="Genomic_DNA"/>
</dbReference>
<sequence>MNARTPVELASAVAPCNDARRPTRMQAMGPQSLDWESGIFPQVQATFSAPTADDTGTPLG</sequence>
<organism evidence="2 3">
    <name type="scientific">Pseudomonas putida</name>
    <name type="common">Arthrobacter siderocapsulatus</name>
    <dbReference type="NCBI Taxonomy" id="303"/>
    <lineage>
        <taxon>Bacteria</taxon>
        <taxon>Pseudomonadati</taxon>
        <taxon>Pseudomonadota</taxon>
        <taxon>Gammaproteobacteria</taxon>
        <taxon>Pseudomonadales</taxon>
        <taxon>Pseudomonadaceae</taxon>
        <taxon>Pseudomonas</taxon>
    </lineage>
</organism>
<feature type="region of interest" description="Disordered" evidence="1">
    <location>
        <begin position="1"/>
        <end position="27"/>
    </location>
</feature>
<dbReference type="Proteomes" id="UP000218731">
    <property type="component" value="Plasmid pKF715A"/>
</dbReference>
<reference evidence="2 3" key="1">
    <citation type="submission" date="2015-11" db="EMBL/GenBank/DDBJ databases">
        <title>Complete genome sequencing of a biphenyl-degrading bacterium, Pseudomonas putida KF715 (=NBRC110667).</title>
        <authorList>
            <person name="Suenaga H."/>
            <person name="Fujihara N."/>
            <person name="Watanabe T."/>
            <person name="Hirose J."/>
            <person name="Kimura N."/>
            <person name="Yamazoe A."/>
            <person name="Hosoyama A."/>
            <person name="Shimodaira J."/>
            <person name="Furukawa K."/>
        </authorList>
    </citation>
    <scope>NUCLEOTIDE SEQUENCE [LARGE SCALE GENOMIC DNA]</scope>
    <source>
        <strain evidence="2 3">KF715</strain>
        <plasmid evidence="3">Plasmid pkf715a dna</plasmid>
    </source>
</reference>
<proteinExistence type="predicted"/>
<name>A0A1L7NMP3_PSEPU</name>
<geneLocation type="plasmid" evidence="3">
    <name>pkf715a dna</name>
</geneLocation>
<dbReference type="AlphaFoldDB" id="A0A1L7NMP3"/>
<keyword evidence="2" id="KW-0614">Plasmid</keyword>
<evidence type="ECO:0000313" key="3">
    <source>
        <dbReference type="Proteomes" id="UP000218731"/>
    </source>
</evidence>
<protein>
    <submittedName>
        <fullName evidence="2">Sulfite reductase [NADPH] flavoprotein alpha-component</fullName>
    </submittedName>
</protein>